<name>A0A1G8DFR3_9ACTN</name>
<dbReference type="InterPro" id="IPR036397">
    <property type="entry name" value="RNaseH_sf"/>
</dbReference>
<evidence type="ECO:0000256" key="1">
    <source>
        <dbReference type="SAM" id="MobiDB-lite"/>
    </source>
</evidence>
<accession>A0A1G8DFR3</accession>
<dbReference type="InterPro" id="IPR001584">
    <property type="entry name" value="Integrase_cat-core"/>
</dbReference>
<feature type="domain" description="Integrase catalytic" evidence="2">
    <location>
        <begin position="104"/>
        <end position="169"/>
    </location>
</feature>
<dbReference type="AlphaFoldDB" id="A0A1G8DFR3"/>
<dbReference type="Pfam" id="PF00665">
    <property type="entry name" value="rve"/>
    <property type="match status" value="1"/>
</dbReference>
<protein>
    <submittedName>
        <fullName evidence="3">Integrase core domain-containing protein</fullName>
    </submittedName>
</protein>
<dbReference type="InterPro" id="IPR012337">
    <property type="entry name" value="RNaseH-like_sf"/>
</dbReference>
<reference evidence="3 4" key="1">
    <citation type="submission" date="2016-10" db="EMBL/GenBank/DDBJ databases">
        <authorList>
            <person name="de Groot N.N."/>
        </authorList>
    </citation>
    <scope>NUCLEOTIDE SEQUENCE [LARGE SCALE GENOMIC DNA]</scope>
    <source>
        <strain evidence="3 4">CPCC 201354</strain>
    </source>
</reference>
<evidence type="ECO:0000313" key="3">
    <source>
        <dbReference type="EMBL" id="SDH56414.1"/>
    </source>
</evidence>
<gene>
    <name evidence="3" type="ORF">SAMN05421505_11833</name>
</gene>
<dbReference type="Proteomes" id="UP000198923">
    <property type="component" value="Unassembled WGS sequence"/>
</dbReference>
<proteinExistence type="predicted"/>
<evidence type="ECO:0000259" key="2">
    <source>
        <dbReference type="Pfam" id="PF00665"/>
    </source>
</evidence>
<keyword evidence="4" id="KW-1185">Reference proteome</keyword>
<dbReference type="Gene3D" id="3.30.420.10">
    <property type="entry name" value="Ribonuclease H-like superfamily/Ribonuclease H"/>
    <property type="match status" value="1"/>
</dbReference>
<organism evidence="3 4">
    <name type="scientific">Sinosporangium album</name>
    <dbReference type="NCBI Taxonomy" id="504805"/>
    <lineage>
        <taxon>Bacteria</taxon>
        <taxon>Bacillati</taxon>
        <taxon>Actinomycetota</taxon>
        <taxon>Actinomycetes</taxon>
        <taxon>Streptosporangiales</taxon>
        <taxon>Streptosporangiaceae</taxon>
        <taxon>Sinosporangium</taxon>
    </lineage>
</organism>
<dbReference type="GO" id="GO:0015074">
    <property type="term" value="P:DNA integration"/>
    <property type="evidence" value="ECO:0007669"/>
    <property type="project" value="InterPro"/>
</dbReference>
<dbReference type="GO" id="GO:0003676">
    <property type="term" value="F:nucleic acid binding"/>
    <property type="evidence" value="ECO:0007669"/>
    <property type="project" value="InterPro"/>
</dbReference>
<sequence>MADGVGRSTLYRNRTPRTEHRQPIRTAPPNALSREERDHLVSVLNSQEFRDKSVRQVRAALLDRGLYLASPSTMYRELRRRGQVRERRALARHEAKKKSQLIADRPNRVWSWDITRLRGPVRGQFLDLHVMLDIYSRYAVHWEVHTRESGLLARAFIENAIRGNGGIAPMRSIPVEALR</sequence>
<dbReference type="EMBL" id="FNCN01000018">
    <property type="protein sequence ID" value="SDH56414.1"/>
    <property type="molecule type" value="Genomic_DNA"/>
</dbReference>
<dbReference type="STRING" id="504805.SAMN05421505_11833"/>
<dbReference type="SUPFAM" id="SSF53098">
    <property type="entry name" value="Ribonuclease H-like"/>
    <property type="match status" value="1"/>
</dbReference>
<evidence type="ECO:0000313" key="4">
    <source>
        <dbReference type="Proteomes" id="UP000198923"/>
    </source>
</evidence>
<feature type="region of interest" description="Disordered" evidence="1">
    <location>
        <begin position="1"/>
        <end position="36"/>
    </location>
</feature>